<dbReference type="Proteomes" id="UP000887540">
    <property type="component" value="Unplaced"/>
</dbReference>
<dbReference type="InterPro" id="IPR035500">
    <property type="entry name" value="NHR-like_dom_sf"/>
</dbReference>
<dbReference type="AlphaFoldDB" id="A0A914BYA6"/>
<dbReference type="SUPFAM" id="SSF48508">
    <property type="entry name" value="Nuclear receptor ligand-binding domain"/>
    <property type="match status" value="1"/>
</dbReference>
<evidence type="ECO:0000256" key="1">
    <source>
        <dbReference type="ARBA" id="ARBA00023015"/>
    </source>
</evidence>
<evidence type="ECO:0000313" key="4">
    <source>
        <dbReference type="Proteomes" id="UP000887540"/>
    </source>
</evidence>
<protein>
    <submittedName>
        <fullName evidence="5">Uncharacterized protein</fullName>
    </submittedName>
</protein>
<name>A0A914BYA6_9BILA</name>
<keyword evidence="2" id="KW-0804">Transcription</keyword>
<keyword evidence="3" id="KW-0675">Receptor</keyword>
<keyword evidence="4" id="KW-1185">Reference proteome</keyword>
<organism evidence="4 5">
    <name type="scientific">Acrobeloides nanus</name>
    <dbReference type="NCBI Taxonomy" id="290746"/>
    <lineage>
        <taxon>Eukaryota</taxon>
        <taxon>Metazoa</taxon>
        <taxon>Ecdysozoa</taxon>
        <taxon>Nematoda</taxon>
        <taxon>Chromadorea</taxon>
        <taxon>Rhabditida</taxon>
        <taxon>Tylenchina</taxon>
        <taxon>Cephalobomorpha</taxon>
        <taxon>Cephaloboidea</taxon>
        <taxon>Cephalobidae</taxon>
        <taxon>Acrobeloides</taxon>
    </lineage>
</organism>
<evidence type="ECO:0000256" key="2">
    <source>
        <dbReference type="ARBA" id="ARBA00023163"/>
    </source>
</evidence>
<keyword evidence="1" id="KW-0805">Transcription regulation</keyword>
<evidence type="ECO:0000256" key="3">
    <source>
        <dbReference type="ARBA" id="ARBA00023170"/>
    </source>
</evidence>
<reference evidence="5" key="1">
    <citation type="submission" date="2022-11" db="UniProtKB">
        <authorList>
            <consortium name="WormBaseParasite"/>
        </authorList>
    </citation>
    <scope>IDENTIFICATION</scope>
</reference>
<proteinExistence type="predicted"/>
<dbReference type="WBParaSite" id="ACRNAN_Path_1281.g5013.t1">
    <property type="protein sequence ID" value="ACRNAN_Path_1281.g5013.t1"/>
    <property type="gene ID" value="ACRNAN_Path_1281.g5013"/>
</dbReference>
<sequence>MYANTIEQLSLQTNIVEDKTNLVFKELHNYYITNFGLEHGVLKYSKLLQLTNDLNDIHNRLQEAYTIGKLFDPTLLCVWNDAI</sequence>
<evidence type="ECO:0000313" key="5">
    <source>
        <dbReference type="WBParaSite" id="ACRNAN_Path_1281.g5013.t1"/>
    </source>
</evidence>
<accession>A0A914BYA6</accession>